<dbReference type="AlphaFoldDB" id="A0AAE1SBH0"/>
<organism evidence="1 2">
    <name type="scientific">Anisodus tanguticus</name>
    <dbReference type="NCBI Taxonomy" id="243964"/>
    <lineage>
        <taxon>Eukaryota</taxon>
        <taxon>Viridiplantae</taxon>
        <taxon>Streptophyta</taxon>
        <taxon>Embryophyta</taxon>
        <taxon>Tracheophyta</taxon>
        <taxon>Spermatophyta</taxon>
        <taxon>Magnoliopsida</taxon>
        <taxon>eudicotyledons</taxon>
        <taxon>Gunneridae</taxon>
        <taxon>Pentapetalae</taxon>
        <taxon>asterids</taxon>
        <taxon>lamiids</taxon>
        <taxon>Solanales</taxon>
        <taxon>Solanaceae</taxon>
        <taxon>Solanoideae</taxon>
        <taxon>Hyoscyameae</taxon>
        <taxon>Anisodus</taxon>
    </lineage>
</organism>
<gene>
    <name evidence="1" type="ORF">RND71_014575</name>
</gene>
<name>A0AAE1SBH0_9SOLA</name>
<dbReference type="EMBL" id="JAVYJV010000007">
    <property type="protein sequence ID" value="KAK4366695.1"/>
    <property type="molecule type" value="Genomic_DNA"/>
</dbReference>
<keyword evidence="2" id="KW-1185">Reference proteome</keyword>
<protein>
    <submittedName>
        <fullName evidence="1">Uncharacterized protein</fullName>
    </submittedName>
</protein>
<proteinExistence type="predicted"/>
<accession>A0AAE1SBH0</accession>
<evidence type="ECO:0000313" key="1">
    <source>
        <dbReference type="EMBL" id="KAK4366695.1"/>
    </source>
</evidence>
<sequence>MISFFETLRVELGTQFGITIVSPGLIESELTKGKFLTVEGKLKVDQVIRDEYNEIILATSKGGGKV</sequence>
<evidence type="ECO:0000313" key="2">
    <source>
        <dbReference type="Proteomes" id="UP001291623"/>
    </source>
</evidence>
<comment type="caution">
    <text evidence="1">The sequence shown here is derived from an EMBL/GenBank/DDBJ whole genome shotgun (WGS) entry which is preliminary data.</text>
</comment>
<reference evidence="1" key="1">
    <citation type="submission" date="2023-12" db="EMBL/GenBank/DDBJ databases">
        <title>Genome assembly of Anisodus tanguticus.</title>
        <authorList>
            <person name="Wang Y.-J."/>
        </authorList>
    </citation>
    <scope>NUCLEOTIDE SEQUENCE</scope>
    <source>
        <strain evidence="1">KB-2021</strain>
        <tissue evidence="1">Leaf</tissue>
    </source>
</reference>
<dbReference type="Proteomes" id="UP001291623">
    <property type="component" value="Unassembled WGS sequence"/>
</dbReference>